<dbReference type="SMART" id="SM00825">
    <property type="entry name" value="PKS_KS"/>
    <property type="match status" value="1"/>
</dbReference>
<dbReference type="InterPro" id="IPR000794">
    <property type="entry name" value="Beta-ketoacyl_synthase"/>
</dbReference>
<dbReference type="NCBIfam" id="NF005490">
    <property type="entry name" value="PRK07103.1"/>
    <property type="match status" value="1"/>
</dbReference>
<reference evidence="6 7" key="1">
    <citation type="submission" date="2018-10" db="EMBL/GenBank/DDBJ databases">
        <title>Comparative analysis of microorganisms from saline springs in Andes Mountain Range, Colombia.</title>
        <authorList>
            <person name="Rubin E."/>
        </authorList>
    </citation>
    <scope>NUCLEOTIDE SEQUENCE [LARGE SCALE GENOMIC DNA]</scope>
    <source>
        <strain evidence="6 7">USBA 36</strain>
    </source>
</reference>
<dbReference type="RefSeq" id="WP_121219617.1">
    <property type="nucleotide sequence ID" value="NZ_RBIG01000002.1"/>
</dbReference>
<dbReference type="Pfam" id="PF02801">
    <property type="entry name" value="Ketoacyl-synt_C"/>
    <property type="match status" value="1"/>
</dbReference>
<sequence>MPSAQADLSSIVIAGIGVAAGRGYGKQALRDALFGEAPAFGPLRRDGRQLPDGTSSFIGLELPDPPELLPARIARTAGLPGRAAIAVLDEAWCEAGLEALDPMRIGLVVGGSSLMAREQMLAQRDYAGRMAYWPPRHGHMFLDTDIAGLCASAFPIRGFTMSVGGASASGAVAVIQAADAVRSGRVDACIALGALQDVSCLDLQGFRALGALTESCRPFDRDHAGFVYGESTAALVLCRADAAPANPYGTLAGWAHLASGHRGPEPSMEGELAAIRSALAMAGLSPEDIDYVNAHATGTPLGDETELAALRAAGLDCARINATKSLIGHGLASAGAVELAATLIQMREGRLHPTRHLDNPIDPAMDFVRGAVEERTIRTALKLSFGFGGVDTALVIREGA</sequence>
<dbReference type="InterPro" id="IPR014030">
    <property type="entry name" value="Ketoacyl_synth_N"/>
</dbReference>
<dbReference type="Gene3D" id="3.40.47.10">
    <property type="match status" value="1"/>
</dbReference>
<dbReference type="PANTHER" id="PTHR11712:SF336">
    <property type="entry name" value="3-OXOACYL-[ACYL-CARRIER-PROTEIN] SYNTHASE, MITOCHONDRIAL"/>
    <property type="match status" value="1"/>
</dbReference>
<evidence type="ECO:0000256" key="3">
    <source>
        <dbReference type="ARBA" id="ARBA00022679"/>
    </source>
</evidence>
<accession>A0A420WGB9</accession>
<comment type="caution">
    <text evidence="6">The sequence shown here is derived from an EMBL/GenBank/DDBJ whole genome shotgun (WGS) entry which is preliminary data.</text>
</comment>
<name>A0A420WGB9_9PROT</name>
<feature type="domain" description="Ketosynthase family 3 (KS3)" evidence="5">
    <location>
        <begin position="1"/>
        <end position="398"/>
    </location>
</feature>
<dbReference type="AlphaFoldDB" id="A0A420WGB9"/>
<dbReference type="InterPro" id="IPR014031">
    <property type="entry name" value="Ketoacyl_synth_C"/>
</dbReference>
<keyword evidence="3 4" id="KW-0808">Transferase</keyword>
<dbReference type="Pfam" id="PF00109">
    <property type="entry name" value="ketoacyl-synt"/>
    <property type="match status" value="1"/>
</dbReference>
<dbReference type="Proteomes" id="UP000277424">
    <property type="component" value="Unassembled WGS sequence"/>
</dbReference>
<dbReference type="InterPro" id="IPR016039">
    <property type="entry name" value="Thiolase-like"/>
</dbReference>
<comment type="pathway">
    <text evidence="1">Lipid metabolism; fatty acid biosynthesis.</text>
</comment>
<dbReference type="GO" id="GO:0004315">
    <property type="term" value="F:3-oxoacyl-[acyl-carrier-protein] synthase activity"/>
    <property type="evidence" value="ECO:0007669"/>
    <property type="project" value="TreeGrafter"/>
</dbReference>
<dbReference type="SUPFAM" id="SSF53901">
    <property type="entry name" value="Thiolase-like"/>
    <property type="match status" value="2"/>
</dbReference>
<comment type="similarity">
    <text evidence="2 4">Belongs to the thiolase-like superfamily. Beta-ketoacyl-ACP synthases family.</text>
</comment>
<evidence type="ECO:0000313" key="7">
    <source>
        <dbReference type="Proteomes" id="UP000277424"/>
    </source>
</evidence>
<protein>
    <submittedName>
        <fullName evidence="6">Malonyl-ACP decarboxylase</fullName>
    </submittedName>
</protein>
<dbReference type="GO" id="GO:0006633">
    <property type="term" value="P:fatty acid biosynthetic process"/>
    <property type="evidence" value="ECO:0007669"/>
    <property type="project" value="TreeGrafter"/>
</dbReference>
<dbReference type="EMBL" id="RBIG01000002">
    <property type="protein sequence ID" value="RKQ70064.1"/>
    <property type="molecule type" value="Genomic_DNA"/>
</dbReference>
<dbReference type="CDD" id="cd00834">
    <property type="entry name" value="KAS_I_II"/>
    <property type="match status" value="1"/>
</dbReference>
<dbReference type="GO" id="GO:0005829">
    <property type="term" value="C:cytosol"/>
    <property type="evidence" value="ECO:0007669"/>
    <property type="project" value="TreeGrafter"/>
</dbReference>
<dbReference type="OrthoDB" id="9808669at2"/>
<gene>
    <name evidence="6" type="ORF">BCL74_2000</name>
</gene>
<evidence type="ECO:0000259" key="5">
    <source>
        <dbReference type="PROSITE" id="PS52004"/>
    </source>
</evidence>
<dbReference type="InterPro" id="IPR020841">
    <property type="entry name" value="PKS_Beta-ketoAc_synthase_dom"/>
</dbReference>
<proteinExistence type="inferred from homology"/>
<evidence type="ECO:0000313" key="6">
    <source>
        <dbReference type="EMBL" id="RKQ70064.1"/>
    </source>
</evidence>
<dbReference type="PANTHER" id="PTHR11712">
    <property type="entry name" value="POLYKETIDE SYNTHASE-RELATED"/>
    <property type="match status" value="1"/>
</dbReference>
<evidence type="ECO:0000256" key="4">
    <source>
        <dbReference type="RuleBase" id="RU003694"/>
    </source>
</evidence>
<evidence type="ECO:0000256" key="2">
    <source>
        <dbReference type="ARBA" id="ARBA00008467"/>
    </source>
</evidence>
<evidence type="ECO:0000256" key="1">
    <source>
        <dbReference type="ARBA" id="ARBA00005194"/>
    </source>
</evidence>
<dbReference type="PROSITE" id="PS52004">
    <property type="entry name" value="KS3_2"/>
    <property type="match status" value="1"/>
</dbReference>
<organism evidence="6 7">
    <name type="scientific">Oceanibaculum indicum</name>
    <dbReference type="NCBI Taxonomy" id="526216"/>
    <lineage>
        <taxon>Bacteria</taxon>
        <taxon>Pseudomonadati</taxon>
        <taxon>Pseudomonadota</taxon>
        <taxon>Alphaproteobacteria</taxon>
        <taxon>Rhodospirillales</taxon>
        <taxon>Oceanibaculaceae</taxon>
        <taxon>Oceanibaculum</taxon>
    </lineage>
</organism>